<feature type="transmembrane region" description="Helical" evidence="1">
    <location>
        <begin position="123"/>
        <end position="144"/>
    </location>
</feature>
<keyword evidence="3" id="KW-1185">Reference proteome</keyword>
<feature type="transmembrane region" description="Helical" evidence="1">
    <location>
        <begin position="245"/>
        <end position="270"/>
    </location>
</feature>
<accession>A0ABQ3P7U3</accession>
<dbReference type="EMBL" id="BNDW01000019">
    <property type="protein sequence ID" value="GHI21099.1"/>
    <property type="molecule type" value="Genomic_DNA"/>
</dbReference>
<keyword evidence="1" id="KW-0472">Membrane</keyword>
<evidence type="ECO:0000313" key="3">
    <source>
        <dbReference type="Proteomes" id="UP001052739"/>
    </source>
</evidence>
<dbReference type="Proteomes" id="UP001052739">
    <property type="component" value="Unassembled WGS sequence"/>
</dbReference>
<evidence type="ECO:0000313" key="2">
    <source>
        <dbReference type="EMBL" id="GHI21099.1"/>
    </source>
</evidence>
<keyword evidence="1" id="KW-1133">Transmembrane helix</keyword>
<keyword evidence="1" id="KW-0812">Transmembrane</keyword>
<evidence type="ECO:0008006" key="4">
    <source>
        <dbReference type="Google" id="ProtNLM"/>
    </source>
</evidence>
<sequence length="272" mass="28845">MLMPNPALAALPALRGRDGAVLSADDGGLVLDLPHEQITFTADGLSRVRAEGRAVLLQLRARTGATPVVHRIDDVDAEAAVRFAEGINALLANRTDDEDVDGAPFAVIRSLRPTWRKTFLRRLLWGVLGYLLALVAVCAVAGALGEWDVVVMTIPFGGMSWLALWFGVYGVARSRRERWLLAHGVTATATRATTRGAYVYPDGTGAYRGFVHGEAGPAITVAFPPDDPADVLVPSPPFTYLTNNLAGAVLLVCGVALTFLSAALAVGLFLDS</sequence>
<gene>
    <name evidence="2" type="ORF">Shyd_24700</name>
</gene>
<comment type="caution">
    <text evidence="2">The sequence shown here is derived from an EMBL/GenBank/DDBJ whole genome shotgun (WGS) entry which is preliminary data.</text>
</comment>
<reference evidence="2" key="1">
    <citation type="submission" date="2024-05" db="EMBL/GenBank/DDBJ databases">
        <title>Whole genome shotgun sequence of Streptomyces hydrogenans NBRC 13475.</title>
        <authorList>
            <person name="Komaki H."/>
            <person name="Tamura T."/>
        </authorList>
    </citation>
    <scope>NUCLEOTIDE SEQUENCE</scope>
    <source>
        <strain evidence="2">NBRC 13475</strain>
    </source>
</reference>
<organism evidence="2 3">
    <name type="scientific">Streptomyces hydrogenans</name>
    <dbReference type="NCBI Taxonomy" id="1873719"/>
    <lineage>
        <taxon>Bacteria</taxon>
        <taxon>Bacillati</taxon>
        <taxon>Actinomycetota</taxon>
        <taxon>Actinomycetes</taxon>
        <taxon>Kitasatosporales</taxon>
        <taxon>Streptomycetaceae</taxon>
        <taxon>Streptomyces</taxon>
    </lineage>
</organism>
<name>A0ABQ3P7U3_9ACTN</name>
<feature type="transmembrane region" description="Helical" evidence="1">
    <location>
        <begin position="150"/>
        <end position="172"/>
    </location>
</feature>
<proteinExistence type="predicted"/>
<protein>
    <recommendedName>
        <fullName evidence="4">DUF2207 domain-containing protein</fullName>
    </recommendedName>
</protein>
<evidence type="ECO:0000256" key="1">
    <source>
        <dbReference type="SAM" id="Phobius"/>
    </source>
</evidence>